<feature type="region of interest" description="Disordered" evidence="1">
    <location>
        <begin position="666"/>
        <end position="696"/>
    </location>
</feature>
<dbReference type="Proteomes" id="UP001251528">
    <property type="component" value="Unassembled WGS sequence"/>
</dbReference>
<comment type="caution">
    <text evidence="2">The sequence shown here is derived from an EMBL/GenBank/DDBJ whole genome shotgun (WGS) entry which is preliminary data.</text>
</comment>
<dbReference type="EMBL" id="JASWJB010000059">
    <property type="protein sequence ID" value="KAK2603664.1"/>
    <property type="molecule type" value="Genomic_DNA"/>
</dbReference>
<gene>
    <name evidence="2" type="ORF">QQS21_004137</name>
</gene>
<feature type="compositionally biased region" description="Polar residues" evidence="1">
    <location>
        <begin position="746"/>
        <end position="759"/>
    </location>
</feature>
<evidence type="ECO:0000313" key="3">
    <source>
        <dbReference type="Proteomes" id="UP001251528"/>
    </source>
</evidence>
<feature type="compositionally biased region" description="Polar residues" evidence="1">
    <location>
        <begin position="666"/>
        <end position="688"/>
    </location>
</feature>
<accession>A0AAJ0CW34</accession>
<feature type="compositionally biased region" description="Basic residues" evidence="1">
    <location>
        <begin position="719"/>
        <end position="729"/>
    </location>
</feature>
<evidence type="ECO:0000256" key="1">
    <source>
        <dbReference type="SAM" id="MobiDB-lite"/>
    </source>
</evidence>
<evidence type="ECO:0000313" key="2">
    <source>
        <dbReference type="EMBL" id="KAK2603664.1"/>
    </source>
</evidence>
<organism evidence="2 3">
    <name type="scientific">Conoideocrella luteorostrata</name>
    <dbReference type="NCBI Taxonomy" id="1105319"/>
    <lineage>
        <taxon>Eukaryota</taxon>
        <taxon>Fungi</taxon>
        <taxon>Dikarya</taxon>
        <taxon>Ascomycota</taxon>
        <taxon>Pezizomycotina</taxon>
        <taxon>Sordariomycetes</taxon>
        <taxon>Hypocreomycetidae</taxon>
        <taxon>Hypocreales</taxon>
        <taxon>Clavicipitaceae</taxon>
        <taxon>Conoideocrella</taxon>
    </lineage>
</organism>
<dbReference type="AlphaFoldDB" id="A0AAJ0CW34"/>
<proteinExistence type="predicted"/>
<protein>
    <submittedName>
        <fullName evidence="2">Uncharacterized protein</fullName>
    </submittedName>
</protein>
<feature type="region of interest" description="Disordered" evidence="1">
    <location>
        <begin position="709"/>
        <end position="782"/>
    </location>
</feature>
<name>A0AAJ0CW34_9HYPO</name>
<sequence length="782" mass="85777">MADHIKLSSNISNIEEDIAHLSLNCVSGHTKIKKHDTKPAERIFIEKEVRSHEITELLPCSTSHSLVDRGVEENCDTGLSVKADAATLSEKLSYLEDEGLRRISSPRALMPTIQGESKSCDTCTGIDSGYISIASTPDRADDAFPTSQPEGPTLKFIDRPIPEDLKDRFHDFKIQYTRSLLDAVSKGKKNARIGDISMKLKYKSCVDDTAQLYIIVQCENRVAKRVKAFFAQQHIVRDLGSDFMVHILNKPLMRLLLGETVQVLAEEAKDRNTFCGMKVSMKVNNISNTATFGGLIMACHGIKRVLYGMTAAHVLEGVYVTLPDRASDSDSQSDEDDESVDIENLESASELEDNAASQSHYTVRSVMAPIGKVAYDSLHCRSASGNHDWALVDLDCEVYLPNLVPKHSNDEMEKYQPTAQAQHIQLATSENELFATINQPKITRKQNVIVVTSHGLQRGTLSRNDSSLMLAPGSMFVEMLDLLPSSDSVLKPGDSGSWVVNEATYEVYGHVVSIDTLGEAYVVPIQSTLLDIQTELHADNVSLPVRGASYQLVPDVYSHLTSAATSPQTLTLSPPEIRTIDQVVSSNGPAQIDISSNSYTSPSFSEADHLSQVLFSRNASSVTAPSSLPLEPLSPPSTYSPLLAPMSPIYFQSQITEAYPHFDPLSTTADISDQPWTTPSPALTSTPGNRHPDETKSWYHKFTDLLLNKGSKKGEGSSRNKKLKRRAMASRKPAAFPQLQAHEGKLQQNPLFSTQSSPDSGYASKIPSPFTECSETSSEDGR</sequence>
<reference evidence="2" key="1">
    <citation type="submission" date="2023-06" db="EMBL/GenBank/DDBJ databases">
        <title>Conoideocrella luteorostrata (Hypocreales: Clavicipitaceae), a potential biocontrol fungus for elongate hemlock scale in United States Christmas tree production areas.</title>
        <authorList>
            <person name="Barrett H."/>
            <person name="Lovett B."/>
            <person name="Macias A.M."/>
            <person name="Stajich J.E."/>
            <person name="Kasson M.T."/>
        </authorList>
    </citation>
    <scope>NUCLEOTIDE SEQUENCE</scope>
    <source>
        <strain evidence="2">ARSEF 14590</strain>
    </source>
</reference>
<keyword evidence="3" id="KW-1185">Reference proteome</keyword>